<dbReference type="Proteomes" id="UP000663866">
    <property type="component" value="Unassembled WGS sequence"/>
</dbReference>
<comment type="caution">
    <text evidence="5">The sequence shown here is derived from an EMBL/GenBank/DDBJ whole genome shotgun (WGS) entry which is preliminary data.</text>
</comment>
<name>A0A816X2N5_9BILA</name>
<evidence type="ECO:0000313" key="5">
    <source>
        <dbReference type="EMBL" id="CAF2141918.1"/>
    </source>
</evidence>
<keyword evidence="9" id="KW-1185">Reference proteome</keyword>
<accession>A0A816X2N5</accession>
<dbReference type="EMBL" id="CAJNRF010004832">
    <property type="protein sequence ID" value="CAF2064888.1"/>
    <property type="molecule type" value="Genomic_DNA"/>
</dbReference>
<dbReference type="Proteomes" id="UP000663887">
    <property type="component" value="Unassembled WGS sequence"/>
</dbReference>
<proteinExistence type="predicted"/>
<dbReference type="Proteomes" id="UP000663856">
    <property type="component" value="Unassembled WGS sequence"/>
</dbReference>
<dbReference type="EMBL" id="CAJOBF010001059">
    <property type="protein sequence ID" value="CAF3907676.1"/>
    <property type="molecule type" value="Genomic_DNA"/>
</dbReference>
<reference evidence="5" key="1">
    <citation type="submission" date="2021-02" db="EMBL/GenBank/DDBJ databases">
        <authorList>
            <person name="Nowell W R."/>
        </authorList>
    </citation>
    <scope>NUCLEOTIDE SEQUENCE</scope>
</reference>
<dbReference type="EMBL" id="CAJOBG010000864">
    <property type="protein sequence ID" value="CAF3867663.1"/>
    <property type="molecule type" value="Genomic_DNA"/>
</dbReference>
<dbReference type="EMBL" id="CAJNOV010002605">
    <property type="protein sequence ID" value="CAF1110456.1"/>
    <property type="molecule type" value="Genomic_DNA"/>
</dbReference>
<protein>
    <submittedName>
        <fullName evidence="5">Uncharacterized protein</fullName>
    </submittedName>
</protein>
<evidence type="ECO:0000313" key="9">
    <source>
        <dbReference type="Proteomes" id="UP000663866"/>
    </source>
</evidence>
<dbReference type="Proteomes" id="UP000663855">
    <property type="component" value="Unassembled WGS sequence"/>
</dbReference>
<evidence type="ECO:0000256" key="1">
    <source>
        <dbReference type="SAM" id="MobiDB-lite"/>
    </source>
</evidence>
<dbReference type="EMBL" id="CAJNRE010015896">
    <property type="protein sequence ID" value="CAF2141918.1"/>
    <property type="molecule type" value="Genomic_DNA"/>
</dbReference>
<evidence type="ECO:0000313" key="7">
    <source>
        <dbReference type="EMBL" id="CAF3907676.1"/>
    </source>
</evidence>
<dbReference type="EMBL" id="CAJNRG010001343">
    <property type="protein sequence ID" value="CAF2032695.1"/>
    <property type="molecule type" value="Genomic_DNA"/>
</dbReference>
<evidence type="ECO:0000313" key="4">
    <source>
        <dbReference type="EMBL" id="CAF2064888.1"/>
    </source>
</evidence>
<evidence type="ECO:0000313" key="6">
    <source>
        <dbReference type="EMBL" id="CAF3867663.1"/>
    </source>
</evidence>
<dbReference type="Proteomes" id="UP000663824">
    <property type="component" value="Unassembled WGS sequence"/>
</dbReference>
<feature type="region of interest" description="Disordered" evidence="1">
    <location>
        <begin position="1"/>
        <end position="22"/>
    </location>
</feature>
<evidence type="ECO:0000313" key="8">
    <source>
        <dbReference type="Proteomes" id="UP000663824"/>
    </source>
</evidence>
<sequence>MSLEKASSSSSHQYKTASDTNTARNTDIQIDTQATKFDVQQPFKFTNIKNINLLVGGGTPTEHNNIREAFGLLITRNQSTSDILLNLLKQNQDCEYLVNKLFNHTTIFSPTSYFQSVKELDEQRKNPNKINCIPPLDLWLLNNCQKKECYLGIRWDGNNYHIDLALMKIDTSNYTILSNEPGILEKLQKALSCINPNALYILPSVSELIDYYWQRAPYNDDIDEDEDEDDTND</sequence>
<evidence type="ECO:0000313" key="2">
    <source>
        <dbReference type="EMBL" id="CAF1110456.1"/>
    </source>
</evidence>
<dbReference type="AlphaFoldDB" id="A0A816X2N5"/>
<organism evidence="5 8">
    <name type="scientific">Rotaria magnacalcarata</name>
    <dbReference type="NCBI Taxonomy" id="392030"/>
    <lineage>
        <taxon>Eukaryota</taxon>
        <taxon>Metazoa</taxon>
        <taxon>Spiralia</taxon>
        <taxon>Gnathifera</taxon>
        <taxon>Rotifera</taxon>
        <taxon>Eurotatoria</taxon>
        <taxon>Bdelloidea</taxon>
        <taxon>Philodinida</taxon>
        <taxon>Philodinidae</taxon>
        <taxon>Rotaria</taxon>
    </lineage>
</organism>
<dbReference type="Proteomes" id="UP000663842">
    <property type="component" value="Unassembled WGS sequence"/>
</dbReference>
<gene>
    <name evidence="2" type="ORF">CJN711_LOCUS7602</name>
    <name evidence="5" type="ORF">MBJ925_LOCUS29673</name>
    <name evidence="6" type="ORF">OVN521_LOCUS7744</name>
    <name evidence="7" type="ORF">UXM345_LOCUS10896</name>
    <name evidence="4" type="ORF">WKI299_LOCUS12861</name>
    <name evidence="3" type="ORF">XDN619_LOCUS5274</name>
</gene>
<evidence type="ECO:0000313" key="3">
    <source>
        <dbReference type="EMBL" id="CAF2032695.1"/>
    </source>
</evidence>